<dbReference type="InterPro" id="IPR019949">
    <property type="entry name" value="CmoO-like"/>
</dbReference>
<organism evidence="3 4">
    <name type="scientific">Finegoldia magna</name>
    <name type="common">Peptostreptococcus magnus</name>
    <dbReference type="NCBI Taxonomy" id="1260"/>
    <lineage>
        <taxon>Bacteria</taxon>
        <taxon>Bacillati</taxon>
        <taxon>Bacillota</taxon>
        <taxon>Tissierellia</taxon>
        <taxon>Tissierellales</taxon>
        <taxon>Peptoniphilaceae</taxon>
        <taxon>Finegoldia</taxon>
    </lineage>
</organism>
<keyword evidence="3" id="KW-0503">Monooxygenase</keyword>
<gene>
    <name evidence="3" type="ORF">B9N49_08910</name>
</gene>
<dbReference type="GO" id="GO:0005829">
    <property type="term" value="C:cytosol"/>
    <property type="evidence" value="ECO:0007669"/>
    <property type="project" value="TreeGrafter"/>
</dbReference>
<evidence type="ECO:0000259" key="2">
    <source>
        <dbReference type="Pfam" id="PF00296"/>
    </source>
</evidence>
<comment type="caution">
    <text evidence="3">The sequence shown here is derived from an EMBL/GenBank/DDBJ whole genome shotgun (WGS) entry which is preliminary data.</text>
</comment>
<dbReference type="Proteomes" id="UP000215413">
    <property type="component" value="Unassembled WGS sequence"/>
</dbReference>
<feature type="domain" description="Luciferase-like" evidence="2">
    <location>
        <begin position="1"/>
        <end position="241"/>
    </location>
</feature>
<dbReference type="PANTHER" id="PTHR30137">
    <property type="entry name" value="LUCIFERASE-LIKE MONOOXYGENASE"/>
    <property type="match status" value="1"/>
</dbReference>
<dbReference type="EMBL" id="NDYC01000044">
    <property type="protein sequence ID" value="OXZ26516.1"/>
    <property type="molecule type" value="Genomic_DNA"/>
</dbReference>
<dbReference type="GO" id="GO:0016705">
    <property type="term" value="F:oxidoreductase activity, acting on paired donors, with incorporation or reduction of molecular oxygen"/>
    <property type="evidence" value="ECO:0007669"/>
    <property type="project" value="InterPro"/>
</dbReference>
<evidence type="ECO:0000313" key="3">
    <source>
        <dbReference type="EMBL" id="OXZ26516.1"/>
    </source>
</evidence>
<dbReference type="GO" id="GO:0004497">
    <property type="term" value="F:monooxygenase activity"/>
    <property type="evidence" value="ECO:0007669"/>
    <property type="project" value="UniProtKB-KW"/>
</dbReference>
<reference evidence="4" key="1">
    <citation type="submission" date="2017-04" db="EMBL/GenBank/DDBJ databases">
        <title>Finegoldia magna isolated from orthopedic joint implant-associated infections.</title>
        <authorList>
            <person name="Bjorklund S."/>
            <person name="Bruggemann H."/>
            <person name="Jensen A."/>
            <person name="Hellmark B."/>
            <person name="Soderquist B."/>
        </authorList>
    </citation>
    <scope>NUCLEOTIDE SEQUENCE [LARGE SCALE GENOMIC DNA]</scope>
    <source>
        <strain evidence="4">CCUG 54800</strain>
    </source>
</reference>
<dbReference type="InterPro" id="IPR050766">
    <property type="entry name" value="Bact_Lucif_Oxidored"/>
</dbReference>
<name>A0A233V293_FINMA</name>
<dbReference type="InterPro" id="IPR036661">
    <property type="entry name" value="Luciferase-like_sf"/>
</dbReference>
<accession>A0A233V293</accession>
<dbReference type="PANTHER" id="PTHR30137:SF6">
    <property type="entry name" value="LUCIFERASE-LIKE MONOOXYGENASE"/>
    <property type="match status" value="1"/>
</dbReference>
<protein>
    <submittedName>
        <fullName evidence="3">Alkane 1-monooxygenase</fullName>
    </submittedName>
</protein>
<evidence type="ECO:0000256" key="1">
    <source>
        <dbReference type="ARBA" id="ARBA00007789"/>
    </source>
</evidence>
<dbReference type="SUPFAM" id="SSF51679">
    <property type="entry name" value="Bacterial luciferase-like"/>
    <property type="match status" value="1"/>
</dbReference>
<keyword evidence="3" id="KW-0560">Oxidoreductase</keyword>
<dbReference type="Pfam" id="PF00296">
    <property type="entry name" value="Bac_luciferase"/>
    <property type="match status" value="1"/>
</dbReference>
<dbReference type="AlphaFoldDB" id="A0A233V293"/>
<dbReference type="InterPro" id="IPR011251">
    <property type="entry name" value="Luciferase-like_dom"/>
</dbReference>
<comment type="similarity">
    <text evidence="1">To bacterial alkanal monooxygenase alpha and beta chains.</text>
</comment>
<dbReference type="NCBIfam" id="TIGR03558">
    <property type="entry name" value="oxido_grp_1"/>
    <property type="match status" value="1"/>
</dbReference>
<proteinExistence type="predicted"/>
<evidence type="ECO:0000313" key="4">
    <source>
        <dbReference type="Proteomes" id="UP000215413"/>
    </source>
</evidence>
<sequence length="328" mass="37182">MKISILNLIPRFIDETSQQSINRGLELAKWADGQNFERYWVAEHHNSKSISCSATDLIIGYILENTKRIKVGAGGVMLPNHTPFQVAERYGTLETLYPDRVDLGIGRAPGTDIETAKLIYRDTYKEDNFKEAIRTLLSYFEDEAENFKVRPYPGVGTHVPVYILGSSMTSAHIAAQLGLPYSFAGHFSPNTVEVALKIYREEFTPSKYLDKPYVMLGVSANAAYEKDAAEHIKQQAISIFLQIQNRNNRDAFLKADPNNSPELTSIEKFMIRTARGLRIEGDVNSVKDQFMEIKQKYNPDEIIAASYIPDFKLLKENYEIIQDLALND</sequence>
<dbReference type="Gene3D" id="3.20.20.30">
    <property type="entry name" value="Luciferase-like domain"/>
    <property type="match status" value="1"/>
</dbReference>
<dbReference type="RefSeq" id="WP_094206409.1">
    <property type="nucleotide sequence ID" value="NZ_JAWGQT010000059.1"/>
</dbReference>